<evidence type="ECO:0000256" key="9">
    <source>
        <dbReference type="ARBA" id="ARBA00047899"/>
    </source>
</evidence>
<keyword evidence="8 11" id="KW-0067">ATP-binding</keyword>
<keyword evidence="3" id="KW-0472">Membrane</keyword>
<protein>
    <recommendedName>
        <fullName evidence="2">non-specific serine/threonine protein kinase</fullName>
        <ecNumber evidence="2">2.7.11.1</ecNumber>
    </recommendedName>
</protein>
<dbReference type="CDD" id="cd14066">
    <property type="entry name" value="STKc_IRAK"/>
    <property type="match status" value="1"/>
</dbReference>
<keyword evidence="4 12" id="KW-0723">Serine/threonine-protein kinase</keyword>
<evidence type="ECO:0000256" key="12">
    <source>
        <dbReference type="RuleBase" id="RU000304"/>
    </source>
</evidence>
<dbReference type="PANTHER" id="PTHR45621">
    <property type="entry name" value="OS01G0588500 PROTEIN-RELATED"/>
    <property type="match status" value="1"/>
</dbReference>
<comment type="catalytic activity">
    <reaction evidence="9">
        <text>L-threonyl-[protein] + ATP = O-phospho-L-threonyl-[protein] + ADP + H(+)</text>
        <dbReference type="Rhea" id="RHEA:46608"/>
        <dbReference type="Rhea" id="RHEA-COMP:11060"/>
        <dbReference type="Rhea" id="RHEA-COMP:11605"/>
        <dbReference type="ChEBI" id="CHEBI:15378"/>
        <dbReference type="ChEBI" id="CHEBI:30013"/>
        <dbReference type="ChEBI" id="CHEBI:30616"/>
        <dbReference type="ChEBI" id="CHEBI:61977"/>
        <dbReference type="ChEBI" id="CHEBI:456216"/>
        <dbReference type="EC" id="2.7.11.1"/>
    </reaction>
</comment>
<gene>
    <name evidence="15" type="ORF">PHJA_000040400</name>
</gene>
<evidence type="ECO:0000259" key="14">
    <source>
        <dbReference type="PROSITE" id="PS50011"/>
    </source>
</evidence>
<evidence type="ECO:0000313" key="15">
    <source>
        <dbReference type="EMBL" id="GFP78969.1"/>
    </source>
</evidence>
<sequence length="409" mass="45209">MGNCWPKPVDSHPTVTTGPLNPADVKNKNEAKKVIESRSNGTGSPAAPNGEIITPNLKMFTLAELKSATRNFRPDTVLGEGGFGRVFKGYVDEKTYAPSKVGVGMPVAVKKSDPDSEQGLKEWQAEVQFLGKFSHPNLVKLLGYCWEERQFLLVYEYVQKGSLESHLFRTNGAGETIPWEIRMKIAIGAARGLAFLHNTEKQVIYRDFKASNILLDAEFNPKLADFGLAKSGPDDGNSHVTTKVVGTYGYAAPEYMATGHLYVKSDVYGFGVVLLEILMGLKVVDLNRPSGQSNLVDWAKPSLPDQRKLRKLMDPRLQGEYPLKAAFGIAQLILTCLEPDPKNRPDMGEVLDTLEELSAIQMRPNERKAQIKQQQHHRSPYHSYDGSGGARADGGGNRQHKNPKAVRSY</sequence>
<dbReference type="FunFam" id="3.30.200.20:FF:000228">
    <property type="entry name" value="Serine/threonine-protein kinase BIK1"/>
    <property type="match status" value="1"/>
</dbReference>
<evidence type="ECO:0000256" key="8">
    <source>
        <dbReference type="ARBA" id="ARBA00022840"/>
    </source>
</evidence>
<dbReference type="InterPro" id="IPR000719">
    <property type="entry name" value="Prot_kinase_dom"/>
</dbReference>
<evidence type="ECO:0000256" key="10">
    <source>
        <dbReference type="ARBA" id="ARBA00048679"/>
    </source>
</evidence>
<dbReference type="AlphaFoldDB" id="A0A830B136"/>
<keyword evidence="3" id="KW-1003">Cell membrane</keyword>
<name>A0A830B136_9LAMI</name>
<evidence type="ECO:0000256" key="13">
    <source>
        <dbReference type="SAM" id="MobiDB-lite"/>
    </source>
</evidence>
<dbReference type="EC" id="2.7.11.1" evidence="2"/>
<dbReference type="GO" id="GO:0005886">
    <property type="term" value="C:plasma membrane"/>
    <property type="evidence" value="ECO:0007669"/>
    <property type="project" value="UniProtKB-SubCell"/>
</dbReference>
<dbReference type="GO" id="GO:0005524">
    <property type="term" value="F:ATP binding"/>
    <property type="evidence" value="ECO:0007669"/>
    <property type="project" value="UniProtKB-UniRule"/>
</dbReference>
<evidence type="ECO:0000256" key="11">
    <source>
        <dbReference type="PROSITE-ProRule" id="PRU10141"/>
    </source>
</evidence>
<feature type="binding site" evidence="11">
    <location>
        <position position="111"/>
    </location>
    <ligand>
        <name>ATP</name>
        <dbReference type="ChEBI" id="CHEBI:30616"/>
    </ligand>
</feature>
<evidence type="ECO:0000256" key="7">
    <source>
        <dbReference type="ARBA" id="ARBA00022777"/>
    </source>
</evidence>
<dbReference type="Pfam" id="PF07714">
    <property type="entry name" value="PK_Tyr_Ser-Thr"/>
    <property type="match status" value="1"/>
</dbReference>
<feature type="compositionally biased region" description="Basic residues" evidence="13">
    <location>
        <begin position="398"/>
        <end position="409"/>
    </location>
</feature>
<dbReference type="OrthoDB" id="4062651at2759"/>
<evidence type="ECO:0000256" key="4">
    <source>
        <dbReference type="ARBA" id="ARBA00022527"/>
    </source>
</evidence>
<dbReference type="GO" id="GO:0004674">
    <property type="term" value="F:protein serine/threonine kinase activity"/>
    <property type="evidence" value="ECO:0007669"/>
    <property type="project" value="UniProtKB-KW"/>
</dbReference>
<dbReference type="InterPro" id="IPR008271">
    <property type="entry name" value="Ser/Thr_kinase_AS"/>
</dbReference>
<feature type="region of interest" description="Disordered" evidence="13">
    <location>
        <begin position="1"/>
        <end position="28"/>
    </location>
</feature>
<evidence type="ECO:0000256" key="5">
    <source>
        <dbReference type="ARBA" id="ARBA00022679"/>
    </source>
</evidence>
<organism evidence="15 16">
    <name type="scientific">Phtheirospermum japonicum</name>
    <dbReference type="NCBI Taxonomy" id="374723"/>
    <lineage>
        <taxon>Eukaryota</taxon>
        <taxon>Viridiplantae</taxon>
        <taxon>Streptophyta</taxon>
        <taxon>Embryophyta</taxon>
        <taxon>Tracheophyta</taxon>
        <taxon>Spermatophyta</taxon>
        <taxon>Magnoliopsida</taxon>
        <taxon>eudicotyledons</taxon>
        <taxon>Gunneridae</taxon>
        <taxon>Pentapetalae</taxon>
        <taxon>asterids</taxon>
        <taxon>lamiids</taxon>
        <taxon>Lamiales</taxon>
        <taxon>Orobanchaceae</taxon>
        <taxon>Orobanchaceae incertae sedis</taxon>
        <taxon>Phtheirospermum</taxon>
    </lineage>
</organism>
<comment type="caution">
    <text evidence="15">The sequence shown here is derived from an EMBL/GenBank/DDBJ whole genome shotgun (WGS) entry which is preliminary data.</text>
</comment>
<dbReference type="EMBL" id="BMAC01000003">
    <property type="protein sequence ID" value="GFP78969.1"/>
    <property type="molecule type" value="Genomic_DNA"/>
</dbReference>
<dbReference type="InterPro" id="IPR001245">
    <property type="entry name" value="Ser-Thr/Tyr_kinase_cat_dom"/>
</dbReference>
<comment type="subcellular location">
    <subcellularLocation>
        <location evidence="1">Cell membrane</location>
    </subcellularLocation>
</comment>
<dbReference type="SUPFAM" id="SSF56112">
    <property type="entry name" value="Protein kinase-like (PK-like)"/>
    <property type="match status" value="1"/>
</dbReference>
<feature type="region of interest" description="Disordered" evidence="13">
    <location>
        <begin position="366"/>
        <end position="409"/>
    </location>
</feature>
<comment type="catalytic activity">
    <reaction evidence="10">
        <text>L-seryl-[protein] + ATP = O-phospho-L-seryl-[protein] + ADP + H(+)</text>
        <dbReference type="Rhea" id="RHEA:17989"/>
        <dbReference type="Rhea" id="RHEA-COMP:9863"/>
        <dbReference type="Rhea" id="RHEA-COMP:11604"/>
        <dbReference type="ChEBI" id="CHEBI:15378"/>
        <dbReference type="ChEBI" id="CHEBI:29999"/>
        <dbReference type="ChEBI" id="CHEBI:30616"/>
        <dbReference type="ChEBI" id="CHEBI:83421"/>
        <dbReference type="ChEBI" id="CHEBI:456216"/>
        <dbReference type="EC" id="2.7.11.1"/>
    </reaction>
</comment>
<comment type="similarity">
    <text evidence="12">Belongs to the protein kinase superfamily.</text>
</comment>
<evidence type="ECO:0000256" key="3">
    <source>
        <dbReference type="ARBA" id="ARBA00022475"/>
    </source>
</evidence>
<reference evidence="15" key="1">
    <citation type="submission" date="2020-07" db="EMBL/GenBank/DDBJ databases">
        <title>Ethylene signaling mediates host invasion by parasitic plants.</title>
        <authorList>
            <person name="Yoshida S."/>
        </authorList>
    </citation>
    <scope>NUCLEOTIDE SEQUENCE</scope>
    <source>
        <strain evidence="15">Okayama</strain>
    </source>
</reference>
<keyword evidence="5" id="KW-0808">Transferase</keyword>
<dbReference type="PROSITE" id="PS50011">
    <property type="entry name" value="PROTEIN_KINASE_DOM"/>
    <property type="match status" value="1"/>
</dbReference>
<dbReference type="FunFam" id="1.10.510.10:FF:000095">
    <property type="entry name" value="protein STRUBBELIG-RECEPTOR FAMILY 8"/>
    <property type="match status" value="1"/>
</dbReference>
<dbReference type="SMART" id="SM00220">
    <property type="entry name" value="S_TKc"/>
    <property type="match status" value="1"/>
</dbReference>
<dbReference type="InterPro" id="IPR050823">
    <property type="entry name" value="Plant_Ser_Thr_Prot_Kinase"/>
</dbReference>
<dbReference type="InterPro" id="IPR017441">
    <property type="entry name" value="Protein_kinase_ATP_BS"/>
</dbReference>
<keyword evidence="6 11" id="KW-0547">Nucleotide-binding</keyword>
<proteinExistence type="inferred from homology"/>
<dbReference type="Gene3D" id="1.10.510.10">
    <property type="entry name" value="Transferase(Phosphotransferase) domain 1"/>
    <property type="match status" value="1"/>
</dbReference>
<evidence type="ECO:0000313" key="16">
    <source>
        <dbReference type="Proteomes" id="UP000653305"/>
    </source>
</evidence>
<keyword evidence="7 15" id="KW-0418">Kinase</keyword>
<keyword evidence="16" id="KW-1185">Reference proteome</keyword>
<dbReference type="InterPro" id="IPR011009">
    <property type="entry name" value="Kinase-like_dom_sf"/>
</dbReference>
<evidence type="ECO:0000256" key="2">
    <source>
        <dbReference type="ARBA" id="ARBA00012513"/>
    </source>
</evidence>
<dbReference type="PROSITE" id="PS00108">
    <property type="entry name" value="PROTEIN_KINASE_ST"/>
    <property type="match status" value="1"/>
</dbReference>
<feature type="compositionally biased region" description="Gly residues" evidence="13">
    <location>
        <begin position="386"/>
        <end position="397"/>
    </location>
</feature>
<dbReference type="PROSITE" id="PS00107">
    <property type="entry name" value="PROTEIN_KINASE_ATP"/>
    <property type="match status" value="1"/>
</dbReference>
<evidence type="ECO:0000256" key="6">
    <source>
        <dbReference type="ARBA" id="ARBA00022741"/>
    </source>
</evidence>
<feature type="domain" description="Protein kinase" evidence="14">
    <location>
        <begin position="72"/>
        <end position="357"/>
    </location>
</feature>
<dbReference type="Gene3D" id="3.30.200.20">
    <property type="entry name" value="Phosphorylase Kinase, domain 1"/>
    <property type="match status" value="1"/>
</dbReference>
<dbReference type="Proteomes" id="UP000653305">
    <property type="component" value="Unassembled WGS sequence"/>
</dbReference>
<evidence type="ECO:0000256" key="1">
    <source>
        <dbReference type="ARBA" id="ARBA00004236"/>
    </source>
</evidence>
<accession>A0A830B136</accession>